<evidence type="ECO:0000256" key="2">
    <source>
        <dbReference type="ARBA" id="ARBA00022448"/>
    </source>
</evidence>
<sequence>MADCCQVEELNTRSRYSNWRSSPWLITLSVAYAVYTEQFLFAVIVPVAPFSLQKQGNIEPVRIQYWVAWLLATYGIASVVSSPFYGWWTDRHASRRLTFLLGLFWLLGATILLWFANSKALLLISRMLQGIGATVIWTTGLALLVDAVGEAHIGEYMGYIGIALNLSTLTGPILGGVVYAKAGINAVFGMMCGILSIDILLRLLMIEAKAPTRHSFISRCRSAIKLSGDDTTCYLCVMNGGMKRTSALSAPPFSLCEGRGPGRRPLERTSSCTLDEIHARRPPRWQLPPVVTLLFSWRCLSALWGGFVYATVLSGLQTVLPLRLFDIFGWDSIGGGLIFLPLVAPGLLGPLVGAIADRFGHRWIAAAAFAVLSPALILLRFIQHNTLAQKATLCVLLGIAGLCGTCLLEPLIAEITYLGGGQGVGGTKVRSYAQAHALFNVAWELGDTAGPLLAGLMLESVGWEMMTMTLGILAGVSAITTALWCGGWVFDR</sequence>
<dbReference type="PROSITE" id="PS50850">
    <property type="entry name" value="MFS"/>
    <property type="match status" value="1"/>
</dbReference>
<evidence type="ECO:0000256" key="1">
    <source>
        <dbReference type="ARBA" id="ARBA00004141"/>
    </source>
</evidence>
<reference evidence="8" key="1">
    <citation type="submission" date="2023-08" db="EMBL/GenBank/DDBJ databases">
        <title>Black Yeasts Isolated from many extreme environments.</title>
        <authorList>
            <person name="Coleine C."/>
            <person name="Stajich J.E."/>
            <person name="Selbmann L."/>
        </authorList>
    </citation>
    <scope>NUCLEOTIDE SEQUENCE</scope>
    <source>
        <strain evidence="8">CCFEE 5810</strain>
    </source>
</reference>
<feature type="domain" description="Major facilitator superfamily (MFS) profile" evidence="7">
    <location>
        <begin position="26"/>
        <end position="489"/>
    </location>
</feature>
<evidence type="ECO:0000313" key="8">
    <source>
        <dbReference type="EMBL" id="KAK5692443.1"/>
    </source>
</evidence>
<dbReference type="CDD" id="cd17325">
    <property type="entry name" value="MFS_MdtG_SLC18_like"/>
    <property type="match status" value="1"/>
</dbReference>
<feature type="transmembrane region" description="Helical" evidence="6">
    <location>
        <begin position="156"/>
        <end position="180"/>
    </location>
</feature>
<feature type="transmembrane region" description="Helical" evidence="6">
    <location>
        <begin position="388"/>
        <end position="408"/>
    </location>
</feature>
<evidence type="ECO:0000256" key="5">
    <source>
        <dbReference type="ARBA" id="ARBA00023136"/>
    </source>
</evidence>
<dbReference type="SUPFAM" id="SSF103473">
    <property type="entry name" value="MFS general substrate transporter"/>
    <property type="match status" value="1"/>
</dbReference>
<feature type="transmembrane region" description="Helical" evidence="6">
    <location>
        <begin position="97"/>
        <end position="116"/>
    </location>
</feature>
<gene>
    <name evidence="8" type="ORF">LTR97_010752</name>
</gene>
<protein>
    <recommendedName>
        <fullName evidence="7">Major facilitator superfamily (MFS) profile domain-containing protein</fullName>
    </recommendedName>
</protein>
<feature type="transmembrane region" description="Helical" evidence="6">
    <location>
        <begin position="332"/>
        <end position="356"/>
    </location>
</feature>
<comment type="subcellular location">
    <subcellularLocation>
        <location evidence="1">Membrane</location>
        <topology evidence="1">Multi-pass membrane protein</topology>
    </subcellularLocation>
</comment>
<dbReference type="GO" id="GO:0022857">
    <property type="term" value="F:transmembrane transporter activity"/>
    <property type="evidence" value="ECO:0007669"/>
    <property type="project" value="InterPro"/>
</dbReference>
<dbReference type="InterPro" id="IPR011701">
    <property type="entry name" value="MFS"/>
</dbReference>
<evidence type="ECO:0000313" key="9">
    <source>
        <dbReference type="Proteomes" id="UP001310594"/>
    </source>
</evidence>
<feature type="transmembrane region" description="Helical" evidence="6">
    <location>
        <begin position="23"/>
        <end position="45"/>
    </location>
</feature>
<dbReference type="InterPro" id="IPR050930">
    <property type="entry name" value="MFS_Vesicular_Transporter"/>
</dbReference>
<evidence type="ECO:0000256" key="6">
    <source>
        <dbReference type="SAM" id="Phobius"/>
    </source>
</evidence>
<dbReference type="AlphaFoldDB" id="A0AAN7VTC1"/>
<feature type="transmembrane region" description="Helical" evidence="6">
    <location>
        <begin position="470"/>
        <end position="490"/>
    </location>
</feature>
<feature type="transmembrane region" description="Helical" evidence="6">
    <location>
        <begin position="128"/>
        <end position="149"/>
    </location>
</feature>
<keyword evidence="2" id="KW-0813">Transport</keyword>
<proteinExistence type="predicted"/>
<comment type="caution">
    <text evidence="8">The sequence shown here is derived from an EMBL/GenBank/DDBJ whole genome shotgun (WGS) entry which is preliminary data.</text>
</comment>
<evidence type="ECO:0000256" key="4">
    <source>
        <dbReference type="ARBA" id="ARBA00022989"/>
    </source>
</evidence>
<evidence type="ECO:0000256" key="3">
    <source>
        <dbReference type="ARBA" id="ARBA00022692"/>
    </source>
</evidence>
<dbReference type="Gene3D" id="1.20.1250.20">
    <property type="entry name" value="MFS general substrate transporter like domains"/>
    <property type="match status" value="1"/>
</dbReference>
<evidence type="ECO:0000259" key="7">
    <source>
        <dbReference type="PROSITE" id="PS50850"/>
    </source>
</evidence>
<dbReference type="PANTHER" id="PTHR23506">
    <property type="entry name" value="GH10249P"/>
    <property type="match status" value="1"/>
</dbReference>
<dbReference type="InterPro" id="IPR020846">
    <property type="entry name" value="MFS_dom"/>
</dbReference>
<accession>A0AAN7VTC1</accession>
<keyword evidence="5 6" id="KW-0472">Membrane</keyword>
<dbReference type="Proteomes" id="UP001310594">
    <property type="component" value="Unassembled WGS sequence"/>
</dbReference>
<dbReference type="GO" id="GO:0016020">
    <property type="term" value="C:membrane"/>
    <property type="evidence" value="ECO:0007669"/>
    <property type="project" value="UniProtKB-SubCell"/>
</dbReference>
<name>A0AAN7VTC1_9PEZI</name>
<dbReference type="Pfam" id="PF07690">
    <property type="entry name" value="MFS_1"/>
    <property type="match status" value="1"/>
</dbReference>
<organism evidence="8 9">
    <name type="scientific">Elasticomyces elasticus</name>
    <dbReference type="NCBI Taxonomy" id="574655"/>
    <lineage>
        <taxon>Eukaryota</taxon>
        <taxon>Fungi</taxon>
        <taxon>Dikarya</taxon>
        <taxon>Ascomycota</taxon>
        <taxon>Pezizomycotina</taxon>
        <taxon>Dothideomycetes</taxon>
        <taxon>Dothideomycetidae</taxon>
        <taxon>Mycosphaerellales</taxon>
        <taxon>Teratosphaeriaceae</taxon>
        <taxon>Elasticomyces</taxon>
    </lineage>
</organism>
<keyword evidence="4 6" id="KW-1133">Transmembrane helix</keyword>
<feature type="transmembrane region" description="Helical" evidence="6">
    <location>
        <begin position="363"/>
        <end position="382"/>
    </location>
</feature>
<feature type="transmembrane region" description="Helical" evidence="6">
    <location>
        <begin position="65"/>
        <end position="85"/>
    </location>
</feature>
<dbReference type="EMBL" id="JAVRQU010000019">
    <property type="protein sequence ID" value="KAK5692443.1"/>
    <property type="molecule type" value="Genomic_DNA"/>
</dbReference>
<dbReference type="InterPro" id="IPR036259">
    <property type="entry name" value="MFS_trans_sf"/>
</dbReference>
<dbReference type="PANTHER" id="PTHR23506:SF23">
    <property type="entry name" value="GH10249P"/>
    <property type="match status" value="1"/>
</dbReference>
<keyword evidence="3 6" id="KW-0812">Transmembrane</keyword>
<feature type="transmembrane region" description="Helical" evidence="6">
    <location>
        <begin position="186"/>
        <end position="205"/>
    </location>
</feature>